<gene>
    <name evidence="1" type="ORF">NQ176_g10843</name>
</gene>
<dbReference type="EMBL" id="JANJQO010003198">
    <property type="protein sequence ID" value="KAJ2963679.1"/>
    <property type="molecule type" value="Genomic_DNA"/>
</dbReference>
<dbReference type="Proteomes" id="UP001143910">
    <property type="component" value="Unassembled WGS sequence"/>
</dbReference>
<organism evidence="1 2">
    <name type="scientific">Zarea fungicola</name>
    <dbReference type="NCBI Taxonomy" id="93591"/>
    <lineage>
        <taxon>Eukaryota</taxon>
        <taxon>Fungi</taxon>
        <taxon>Dikarya</taxon>
        <taxon>Ascomycota</taxon>
        <taxon>Pezizomycotina</taxon>
        <taxon>Sordariomycetes</taxon>
        <taxon>Hypocreomycetidae</taxon>
        <taxon>Hypocreales</taxon>
        <taxon>Cordycipitaceae</taxon>
        <taxon>Zarea</taxon>
    </lineage>
</organism>
<comment type="caution">
    <text evidence="1">The sequence shown here is derived from an EMBL/GenBank/DDBJ whole genome shotgun (WGS) entry which is preliminary data.</text>
</comment>
<proteinExistence type="predicted"/>
<accession>A0ACC1MEE3</accession>
<name>A0ACC1MEE3_9HYPO</name>
<sequence length="222" mass="23999">MLVPSWFLLKQRIPPRKAGPIVEWAAFEEVPYTLFSVGMFLNFWGVYIAFFYIGTFAKSSIGMSSKQATDLLMIMNGVGFLARIIPNYVADRYTGPMNMLILSALLSAVLLLGWIGVTGASTLYVFVVFYGIFAASTQSMFPATLASISTNLDTMGTRLGMVLTIVSFASLTGPPIAGALLAKAKGDYIFVQLFAGLCMMAGTATLMVGRVYKYGVGLRVKA</sequence>
<evidence type="ECO:0000313" key="1">
    <source>
        <dbReference type="EMBL" id="KAJ2963679.1"/>
    </source>
</evidence>
<evidence type="ECO:0000313" key="2">
    <source>
        <dbReference type="Proteomes" id="UP001143910"/>
    </source>
</evidence>
<protein>
    <submittedName>
        <fullName evidence="1">Uncharacterized protein</fullName>
    </submittedName>
</protein>
<keyword evidence="2" id="KW-1185">Reference proteome</keyword>
<reference evidence="1" key="1">
    <citation type="submission" date="2022-08" db="EMBL/GenBank/DDBJ databases">
        <title>Genome Sequence of Lecanicillium fungicola.</title>
        <authorList>
            <person name="Buettner E."/>
        </authorList>
    </citation>
    <scope>NUCLEOTIDE SEQUENCE</scope>
    <source>
        <strain evidence="1">Babe33</strain>
    </source>
</reference>